<accession>A0A673JYU6</accession>
<name>A0A673JYU6_9TELE</name>
<evidence type="ECO:0000313" key="1">
    <source>
        <dbReference type="Ensembl" id="ENSSRHP00000055414.1"/>
    </source>
</evidence>
<dbReference type="GO" id="GO:0004842">
    <property type="term" value="F:ubiquitin-protein transferase activity"/>
    <property type="evidence" value="ECO:0007669"/>
    <property type="project" value="InterPro"/>
</dbReference>
<organism evidence="1 2">
    <name type="scientific">Sinocyclocheilus rhinocerous</name>
    <dbReference type="NCBI Taxonomy" id="307959"/>
    <lineage>
        <taxon>Eukaryota</taxon>
        <taxon>Metazoa</taxon>
        <taxon>Chordata</taxon>
        <taxon>Craniata</taxon>
        <taxon>Vertebrata</taxon>
        <taxon>Euteleostomi</taxon>
        <taxon>Actinopterygii</taxon>
        <taxon>Neopterygii</taxon>
        <taxon>Teleostei</taxon>
        <taxon>Ostariophysi</taxon>
        <taxon>Cypriniformes</taxon>
        <taxon>Cyprinidae</taxon>
        <taxon>Cyprininae</taxon>
        <taxon>Sinocyclocheilus</taxon>
    </lineage>
</organism>
<dbReference type="Gene3D" id="3.90.1750.10">
    <property type="entry name" value="Hect, E3 ligase catalytic domains"/>
    <property type="match status" value="1"/>
</dbReference>
<protein>
    <recommendedName>
        <fullName evidence="3">HECT domain-containing protein</fullName>
    </recommendedName>
</protein>
<evidence type="ECO:0008006" key="3">
    <source>
        <dbReference type="Google" id="ProtNLM"/>
    </source>
</evidence>
<dbReference type="Ensembl" id="ENSSRHT00000056967.1">
    <property type="protein sequence ID" value="ENSSRHP00000055414.1"/>
    <property type="gene ID" value="ENSSRHG00000027896.1"/>
</dbReference>
<dbReference type="AlphaFoldDB" id="A0A673JYU6"/>
<dbReference type="InterPro" id="IPR035983">
    <property type="entry name" value="Hect_E3_ubiquitin_ligase"/>
</dbReference>
<proteinExistence type="predicted"/>
<evidence type="ECO:0000313" key="2">
    <source>
        <dbReference type="Proteomes" id="UP000472270"/>
    </source>
</evidence>
<reference evidence="1" key="2">
    <citation type="submission" date="2025-09" db="UniProtKB">
        <authorList>
            <consortium name="Ensembl"/>
        </authorList>
    </citation>
    <scope>IDENTIFICATION</scope>
</reference>
<dbReference type="Proteomes" id="UP000472270">
    <property type="component" value="Unassembled WGS sequence"/>
</dbReference>
<reference evidence="1" key="1">
    <citation type="submission" date="2025-08" db="UniProtKB">
        <authorList>
            <consortium name="Ensembl"/>
        </authorList>
    </citation>
    <scope>IDENTIFICATION</scope>
</reference>
<dbReference type="SUPFAM" id="SSF56204">
    <property type="entry name" value="Hect, E3 ligase catalytic domain"/>
    <property type="match status" value="1"/>
</dbReference>
<keyword evidence="2" id="KW-1185">Reference proteome</keyword>
<sequence>CVHTELQLTLAGLGRRSLTITENMTHSEVLVNAYPKLAKICGGWLLHKCSGEGGQRKLIVIPPDPDGYNGQQLKTVSSNGKCTMYVVPLQEQIDTTPLPPDAREFEKMPKAQCTLCSQMVPLQCLPIHIKHCKMEHVDLCASKTVCFALLVHFMFHICLFLLQSSGEILNWISSNVDQNNTFSICVSRNDIFNRGMQQWQRQKKSSPKGRLKVTFLEFLTEMIAEIETRLFIDGVDKKGKNPVYCLNSLDRNYFRSAGEIMAVSLAQGGPPPVFLREWCFQYLCSGDYDSIQVTTSDVTDLEFSLLIEKVNSTDDMSELTDEILSCGYTGKVSADMKSNIIRAIVLHSTMRVVPVLDQLRKGLQLCDLPKVMEMHPDLCLPLFVPGENDDRVDAAFILENCHPVLSDKGSVKYTKEVNVMNFFQNFLQEVEDCGEAEQMTTGKVMQWMTGQRHKPILPSDQKDFNITVKFNHDCDTNHTVCFPTVSACTRTITFPTAHLKTLNEFKNIMGIAMKYGESFDNVYMYLMGKAC</sequence>